<dbReference type="PROSITE" id="PS50157">
    <property type="entry name" value="ZINC_FINGER_C2H2_2"/>
    <property type="match status" value="2"/>
</dbReference>
<keyword evidence="5" id="KW-0862">Zinc</keyword>
<dbReference type="InterPro" id="IPR050589">
    <property type="entry name" value="Ikaros_C2H2-ZF"/>
</dbReference>
<evidence type="ECO:0000256" key="4">
    <source>
        <dbReference type="ARBA" id="ARBA00022771"/>
    </source>
</evidence>
<protein>
    <submittedName>
        <fullName evidence="13">C2H2-type domain-containing protein</fullName>
    </submittedName>
</protein>
<accession>A0A1I8FSA8</accession>
<evidence type="ECO:0000259" key="11">
    <source>
        <dbReference type="PROSITE" id="PS50180"/>
    </source>
</evidence>
<dbReference type="SMART" id="SM00355">
    <property type="entry name" value="ZnF_C2H2"/>
    <property type="match status" value="2"/>
</dbReference>
<dbReference type="GO" id="GO:0005634">
    <property type="term" value="C:nucleus"/>
    <property type="evidence" value="ECO:0007669"/>
    <property type="project" value="UniProtKB-SubCell"/>
</dbReference>
<dbReference type="SUPFAM" id="SSF57667">
    <property type="entry name" value="beta-beta-alpha zinc fingers"/>
    <property type="match status" value="1"/>
</dbReference>
<feature type="domain" description="C2H2-type" evidence="10">
    <location>
        <begin position="97"/>
        <end position="124"/>
    </location>
</feature>
<evidence type="ECO:0000256" key="5">
    <source>
        <dbReference type="ARBA" id="ARBA00022833"/>
    </source>
</evidence>
<dbReference type="AlphaFoldDB" id="A0A1I8FSA8"/>
<dbReference type="InterPro" id="IPR008153">
    <property type="entry name" value="GAE_dom"/>
</dbReference>
<keyword evidence="12" id="KW-1185">Reference proteome</keyword>
<name>A0A1I8FSA8_9PLAT</name>
<reference evidence="13" key="1">
    <citation type="submission" date="2016-11" db="UniProtKB">
        <authorList>
            <consortium name="WormBaseParasite"/>
        </authorList>
    </citation>
    <scope>IDENTIFICATION</scope>
</reference>
<dbReference type="GO" id="GO:0008270">
    <property type="term" value="F:zinc ion binding"/>
    <property type="evidence" value="ECO:0007669"/>
    <property type="project" value="UniProtKB-KW"/>
</dbReference>
<dbReference type="InterPro" id="IPR036236">
    <property type="entry name" value="Znf_C2H2_sf"/>
</dbReference>
<dbReference type="PANTHER" id="PTHR24404">
    <property type="entry name" value="ZINC FINGER PROTEIN"/>
    <property type="match status" value="1"/>
</dbReference>
<proteinExistence type="predicted"/>
<dbReference type="WBParaSite" id="maker-unitig_5612-snap-gene-0.1-mRNA-1">
    <property type="protein sequence ID" value="maker-unitig_5612-snap-gene-0.1-mRNA-1"/>
    <property type="gene ID" value="maker-unitig_5612-snap-gene-0.1"/>
</dbReference>
<evidence type="ECO:0000259" key="10">
    <source>
        <dbReference type="PROSITE" id="PS50157"/>
    </source>
</evidence>
<evidence type="ECO:0000256" key="8">
    <source>
        <dbReference type="PROSITE-ProRule" id="PRU00042"/>
    </source>
</evidence>
<dbReference type="Proteomes" id="UP000095280">
    <property type="component" value="Unplaced"/>
</dbReference>
<dbReference type="PROSITE" id="PS00028">
    <property type="entry name" value="ZINC_FINGER_C2H2_1"/>
    <property type="match status" value="2"/>
</dbReference>
<evidence type="ECO:0000313" key="13">
    <source>
        <dbReference type="WBParaSite" id="maker-unitig_5612-snap-gene-0.1-mRNA-1"/>
    </source>
</evidence>
<organism evidence="12 13">
    <name type="scientific">Macrostomum lignano</name>
    <dbReference type="NCBI Taxonomy" id="282301"/>
    <lineage>
        <taxon>Eukaryota</taxon>
        <taxon>Metazoa</taxon>
        <taxon>Spiralia</taxon>
        <taxon>Lophotrochozoa</taxon>
        <taxon>Platyhelminthes</taxon>
        <taxon>Rhabditophora</taxon>
        <taxon>Macrostomorpha</taxon>
        <taxon>Macrostomida</taxon>
        <taxon>Macrostomidae</taxon>
        <taxon>Macrostomum</taxon>
    </lineage>
</organism>
<keyword evidence="4 8" id="KW-0863">Zinc-finger</keyword>
<comment type="subcellular location">
    <subcellularLocation>
        <location evidence="1">Nucleus</location>
    </subcellularLocation>
</comment>
<dbReference type="GO" id="GO:0003700">
    <property type="term" value="F:DNA-binding transcription factor activity"/>
    <property type="evidence" value="ECO:0007669"/>
    <property type="project" value="TreeGrafter"/>
</dbReference>
<dbReference type="PROSITE" id="PS50180">
    <property type="entry name" value="GAE"/>
    <property type="match status" value="1"/>
</dbReference>
<evidence type="ECO:0000256" key="2">
    <source>
        <dbReference type="ARBA" id="ARBA00022723"/>
    </source>
</evidence>
<feature type="domain" description="C2H2-type" evidence="10">
    <location>
        <begin position="125"/>
        <end position="155"/>
    </location>
</feature>
<keyword evidence="7" id="KW-0539">Nucleus</keyword>
<dbReference type="FunFam" id="3.30.160.60:FF:000072">
    <property type="entry name" value="zinc finger protein 143 isoform X1"/>
    <property type="match status" value="1"/>
</dbReference>
<dbReference type="PANTHER" id="PTHR24404:SF114">
    <property type="entry name" value="KLUMPFUSS, ISOFORM B-RELATED"/>
    <property type="match status" value="1"/>
</dbReference>
<evidence type="ECO:0000256" key="3">
    <source>
        <dbReference type="ARBA" id="ARBA00022737"/>
    </source>
</evidence>
<dbReference type="GO" id="GO:0006357">
    <property type="term" value="P:regulation of transcription by RNA polymerase II"/>
    <property type="evidence" value="ECO:0007669"/>
    <property type="project" value="TreeGrafter"/>
</dbReference>
<evidence type="ECO:0000256" key="9">
    <source>
        <dbReference type="SAM" id="MobiDB-lite"/>
    </source>
</evidence>
<evidence type="ECO:0000256" key="1">
    <source>
        <dbReference type="ARBA" id="ARBA00004123"/>
    </source>
</evidence>
<dbReference type="GO" id="GO:0000978">
    <property type="term" value="F:RNA polymerase II cis-regulatory region sequence-specific DNA binding"/>
    <property type="evidence" value="ECO:0007669"/>
    <property type="project" value="TreeGrafter"/>
</dbReference>
<keyword evidence="2" id="KW-0479">Metal-binding</keyword>
<feature type="domain" description="GAE" evidence="11">
    <location>
        <begin position="1"/>
        <end position="28"/>
    </location>
</feature>
<keyword evidence="6" id="KW-0238">DNA-binding</keyword>
<feature type="region of interest" description="Disordered" evidence="9">
    <location>
        <begin position="196"/>
        <end position="224"/>
    </location>
</feature>
<dbReference type="InterPro" id="IPR013087">
    <property type="entry name" value="Znf_C2H2_type"/>
</dbReference>
<evidence type="ECO:0000256" key="7">
    <source>
        <dbReference type="ARBA" id="ARBA00023242"/>
    </source>
</evidence>
<dbReference type="Pfam" id="PF00096">
    <property type="entry name" value="zf-C2H2"/>
    <property type="match status" value="1"/>
</dbReference>
<evidence type="ECO:0000313" key="12">
    <source>
        <dbReference type="Proteomes" id="UP000095280"/>
    </source>
</evidence>
<keyword evidence="3" id="KW-0677">Repeat</keyword>
<dbReference type="Gene3D" id="3.30.160.60">
    <property type="entry name" value="Classic Zinc Finger"/>
    <property type="match status" value="2"/>
</dbReference>
<sequence>AQLKLRIRVSCSSNGGQVSDVIDVSNFPPFQPQFYPIEPEGHLPIHMTSTSAAGHVLDYYYSQHPQHPHHQLFLIPAAAAAAAAAQQLSPTWLLNFPRCPNCDKSFSRSYSLNTHLKIHTGVRDHRCSHCEKAYARSDHLKRHVLHCHTPAGSRPPNVSRQSKAVKNSNNAAATAAAAAAAGRCCSGHRHCSSVAGISRLAPGSGPERAPRASANRSRLKRNVF</sequence>
<evidence type="ECO:0000256" key="6">
    <source>
        <dbReference type="ARBA" id="ARBA00023125"/>
    </source>
</evidence>